<dbReference type="PROSITE" id="PS50850">
    <property type="entry name" value="MFS"/>
    <property type="match status" value="1"/>
</dbReference>
<dbReference type="Gene3D" id="1.20.1250.20">
    <property type="entry name" value="MFS general substrate transporter like domains"/>
    <property type="match status" value="1"/>
</dbReference>
<keyword evidence="4 6" id="KW-0472">Membrane</keyword>
<protein>
    <recommendedName>
        <fullName evidence="7">Major facilitator superfamily (MFS) profile domain-containing protein</fullName>
    </recommendedName>
</protein>
<feature type="transmembrane region" description="Helical" evidence="6">
    <location>
        <begin position="461"/>
        <end position="484"/>
    </location>
</feature>
<dbReference type="PANTHER" id="PTHR23502:SF30">
    <property type="entry name" value="TRANSPORTER, PUTATIVE (AFU_ORTHOLOGUE AFUA_8G04702)-RELATED"/>
    <property type="match status" value="1"/>
</dbReference>
<evidence type="ECO:0000256" key="5">
    <source>
        <dbReference type="SAM" id="MobiDB-lite"/>
    </source>
</evidence>
<organism evidence="8 9">
    <name type="scientific">Thyridium curvatum</name>
    <dbReference type="NCBI Taxonomy" id="1093900"/>
    <lineage>
        <taxon>Eukaryota</taxon>
        <taxon>Fungi</taxon>
        <taxon>Dikarya</taxon>
        <taxon>Ascomycota</taxon>
        <taxon>Pezizomycotina</taxon>
        <taxon>Sordariomycetes</taxon>
        <taxon>Sordariomycetidae</taxon>
        <taxon>Thyridiales</taxon>
        <taxon>Thyridiaceae</taxon>
        <taxon>Thyridium</taxon>
    </lineage>
</organism>
<feature type="domain" description="Major facilitator superfamily (MFS) profile" evidence="7">
    <location>
        <begin position="58"/>
        <end position="519"/>
    </location>
</feature>
<dbReference type="FunCoup" id="A0A507ATP9">
    <property type="interactions" value="16"/>
</dbReference>
<dbReference type="GO" id="GO:0005886">
    <property type="term" value="C:plasma membrane"/>
    <property type="evidence" value="ECO:0007669"/>
    <property type="project" value="TreeGrafter"/>
</dbReference>
<feature type="transmembrane region" description="Helical" evidence="6">
    <location>
        <begin position="210"/>
        <end position="231"/>
    </location>
</feature>
<feature type="transmembrane region" description="Helical" evidence="6">
    <location>
        <begin position="153"/>
        <end position="176"/>
    </location>
</feature>
<evidence type="ECO:0000259" key="7">
    <source>
        <dbReference type="PROSITE" id="PS50850"/>
    </source>
</evidence>
<keyword evidence="2 6" id="KW-0812">Transmembrane</keyword>
<feature type="transmembrane region" description="Helical" evidence="6">
    <location>
        <begin position="100"/>
        <end position="116"/>
    </location>
</feature>
<dbReference type="AlphaFoldDB" id="A0A507ATP9"/>
<feature type="transmembrane region" description="Helical" evidence="6">
    <location>
        <begin position="183"/>
        <end position="204"/>
    </location>
</feature>
<feature type="transmembrane region" description="Helical" evidence="6">
    <location>
        <begin position="314"/>
        <end position="338"/>
    </location>
</feature>
<sequence length="543" mass="59779">MAVPSPDFIPGTVHLVDLDGTMHSRHADGNRRDIVLVPSPSDDPDDPLNWSHRRKTLLLSCICVYCLSVGIASSAIYSVLVPISAATNLTIADLNSGTGYMFLAFGWGCLIWQPLAQKLGKRPVYLLSLLGTVGMMLWAPNTKSNGQWIANKVLQGMFGAPIESLCEISIADVYFAHERGTYVGLYALFLVGSNFVAPVISGFINDGQGWQWVLHWCAIFNGIAFVIIFFLMEETNFSRAITAPTTDEGPIQPQPDKATPHSADEEKSVNVATDIEHGTILAPSKKTYPEKLQILRKEDLRNKVPLMNMVKRTFVYFSLPVVVFSGFMYGAVVCYFNILNATASLILSGAPYHFSASMVGVSYVACLIGVGLGTYYSGPLGDKFVLWKTRRSNGIMEPEYRLWLYVALMAGIPGGMILWGVGAAHQIHWFGMLFAMGVFGAAVTVGCQLPISYCIDSYRDLGADAIVTVIIIRNTMSFAISYGVTPWVTNMGYQNAFLVAGFAALAQLCLVFVFIKWGRHFRKASVDRYWTYVQEVKDDGLLH</sequence>
<keyword evidence="9" id="KW-1185">Reference proteome</keyword>
<evidence type="ECO:0000256" key="1">
    <source>
        <dbReference type="ARBA" id="ARBA00004141"/>
    </source>
</evidence>
<dbReference type="InterPro" id="IPR011701">
    <property type="entry name" value="MFS"/>
</dbReference>
<dbReference type="STRING" id="1093900.A0A507ATP9"/>
<feature type="region of interest" description="Disordered" evidence="5">
    <location>
        <begin position="243"/>
        <end position="265"/>
    </location>
</feature>
<dbReference type="Pfam" id="PF07690">
    <property type="entry name" value="MFS_1"/>
    <property type="match status" value="1"/>
</dbReference>
<dbReference type="InterPro" id="IPR036259">
    <property type="entry name" value="MFS_trans_sf"/>
</dbReference>
<evidence type="ECO:0000256" key="6">
    <source>
        <dbReference type="SAM" id="Phobius"/>
    </source>
</evidence>
<evidence type="ECO:0000256" key="4">
    <source>
        <dbReference type="ARBA" id="ARBA00023136"/>
    </source>
</evidence>
<dbReference type="Proteomes" id="UP000319257">
    <property type="component" value="Unassembled WGS sequence"/>
</dbReference>
<evidence type="ECO:0000256" key="2">
    <source>
        <dbReference type="ARBA" id="ARBA00022692"/>
    </source>
</evidence>
<feature type="transmembrane region" description="Helical" evidence="6">
    <location>
        <begin position="123"/>
        <end position="141"/>
    </location>
</feature>
<feature type="transmembrane region" description="Helical" evidence="6">
    <location>
        <begin position="402"/>
        <end position="421"/>
    </location>
</feature>
<dbReference type="RefSeq" id="XP_030992834.1">
    <property type="nucleotide sequence ID" value="XM_031142789.1"/>
</dbReference>
<dbReference type="GO" id="GO:0022857">
    <property type="term" value="F:transmembrane transporter activity"/>
    <property type="evidence" value="ECO:0007669"/>
    <property type="project" value="InterPro"/>
</dbReference>
<dbReference type="EMBL" id="SKBQ01000050">
    <property type="protein sequence ID" value="TPX11123.1"/>
    <property type="molecule type" value="Genomic_DNA"/>
</dbReference>
<evidence type="ECO:0000256" key="3">
    <source>
        <dbReference type="ARBA" id="ARBA00022989"/>
    </source>
</evidence>
<comment type="caution">
    <text evidence="8">The sequence shown here is derived from an EMBL/GenBank/DDBJ whole genome shotgun (WGS) entry which is preliminary data.</text>
</comment>
<dbReference type="GeneID" id="41975431"/>
<dbReference type="InterPro" id="IPR020846">
    <property type="entry name" value="MFS_dom"/>
</dbReference>
<feature type="transmembrane region" description="Helical" evidence="6">
    <location>
        <begin position="358"/>
        <end position="381"/>
    </location>
</feature>
<feature type="transmembrane region" description="Helical" evidence="6">
    <location>
        <begin position="57"/>
        <end position="80"/>
    </location>
</feature>
<reference evidence="8 9" key="1">
    <citation type="submission" date="2019-06" db="EMBL/GenBank/DDBJ databases">
        <title>Draft genome sequence of the filamentous fungus Phialemoniopsis curvata isolated from diesel fuel.</title>
        <authorList>
            <person name="Varaljay V.A."/>
            <person name="Lyon W.J."/>
            <person name="Crouch A.L."/>
            <person name="Drake C.E."/>
            <person name="Hollomon J.M."/>
            <person name="Nadeau L.J."/>
            <person name="Nunn H.S."/>
            <person name="Stevenson B.S."/>
            <person name="Bojanowski C.L."/>
            <person name="Crookes-Goodson W.J."/>
        </authorList>
    </citation>
    <scope>NUCLEOTIDE SEQUENCE [LARGE SCALE GENOMIC DNA]</scope>
    <source>
        <strain evidence="8 9">D216</strain>
    </source>
</reference>
<dbReference type="SUPFAM" id="SSF103473">
    <property type="entry name" value="MFS general substrate transporter"/>
    <property type="match status" value="1"/>
</dbReference>
<feature type="transmembrane region" description="Helical" evidence="6">
    <location>
        <begin position="496"/>
        <end position="515"/>
    </location>
</feature>
<gene>
    <name evidence="8" type="ORF">E0L32_007984</name>
</gene>
<feature type="transmembrane region" description="Helical" evidence="6">
    <location>
        <begin position="427"/>
        <end position="449"/>
    </location>
</feature>
<name>A0A507ATP9_9PEZI</name>
<evidence type="ECO:0000313" key="8">
    <source>
        <dbReference type="EMBL" id="TPX11123.1"/>
    </source>
</evidence>
<dbReference type="InParanoid" id="A0A507ATP9"/>
<evidence type="ECO:0000313" key="9">
    <source>
        <dbReference type="Proteomes" id="UP000319257"/>
    </source>
</evidence>
<dbReference type="PANTHER" id="PTHR23502">
    <property type="entry name" value="MAJOR FACILITATOR SUPERFAMILY"/>
    <property type="match status" value="1"/>
</dbReference>
<comment type="subcellular location">
    <subcellularLocation>
        <location evidence="1">Membrane</location>
        <topology evidence="1">Multi-pass membrane protein</topology>
    </subcellularLocation>
</comment>
<accession>A0A507ATP9</accession>
<dbReference type="OrthoDB" id="5215911at2759"/>
<keyword evidence="3 6" id="KW-1133">Transmembrane helix</keyword>
<proteinExistence type="predicted"/>